<keyword evidence="3 9" id="KW-0812">Transmembrane</keyword>
<dbReference type="Gene3D" id="3.10.580.20">
    <property type="match status" value="1"/>
</dbReference>
<dbReference type="GO" id="GO:0005247">
    <property type="term" value="F:voltage-gated chloride channel activity"/>
    <property type="evidence" value="ECO:0007669"/>
    <property type="project" value="TreeGrafter"/>
</dbReference>
<evidence type="ECO:0000256" key="5">
    <source>
        <dbReference type="ARBA" id="ARBA00023065"/>
    </source>
</evidence>
<dbReference type="SUPFAM" id="SSF54631">
    <property type="entry name" value="CBS-domain pair"/>
    <property type="match status" value="1"/>
</dbReference>
<feature type="domain" description="CBS" evidence="11">
    <location>
        <begin position="628"/>
        <end position="688"/>
    </location>
</feature>
<dbReference type="InterPro" id="IPR014743">
    <property type="entry name" value="Cl-channel_core"/>
</dbReference>
<dbReference type="GO" id="GO:0005794">
    <property type="term" value="C:Golgi apparatus"/>
    <property type="evidence" value="ECO:0007669"/>
    <property type="project" value="TreeGrafter"/>
</dbReference>
<name>A0AAN9V464_9PEZI</name>
<comment type="similarity">
    <text evidence="9">Belongs to the chloride channel (TC 2.A.49) family.</text>
</comment>
<organism evidence="12 13">
    <name type="scientific">Diatrype stigma</name>
    <dbReference type="NCBI Taxonomy" id="117547"/>
    <lineage>
        <taxon>Eukaryota</taxon>
        <taxon>Fungi</taxon>
        <taxon>Dikarya</taxon>
        <taxon>Ascomycota</taxon>
        <taxon>Pezizomycotina</taxon>
        <taxon>Sordariomycetes</taxon>
        <taxon>Xylariomycetidae</taxon>
        <taxon>Xylariales</taxon>
        <taxon>Diatrypaceae</taxon>
        <taxon>Diatrype</taxon>
    </lineage>
</organism>
<evidence type="ECO:0000256" key="6">
    <source>
        <dbReference type="ARBA" id="ARBA00023136"/>
    </source>
</evidence>
<feature type="transmembrane region" description="Helical" evidence="9">
    <location>
        <begin position="236"/>
        <end position="262"/>
    </location>
</feature>
<dbReference type="InterPro" id="IPR001807">
    <property type="entry name" value="ClC"/>
</dbReference>
<dbReference type="InterPro" id="IPR046342">
    <property type="entry name" value="CBS_dom_sf"/>
</dbReference>
<evidence type="ECO:0000256" key="9">
    <source>
        <dbReference type="RuleBase" id="RU361221"/>
    </source>
</evidence>
<evidence type="ECO:0000256" key="2">
    <source>
        <dbReference type="ARBA" id="ARBA00022448"/>
    </source>
</evidence>
<dbReference type="Gene3D" id="1.10.3080.10">
    <property type="entry name" value="Clc chloride channel"/>
    <property type="match status" value="1"/>
</dbReference>
<evidence type="ECO:0000256" key="8">
    <source>
        <dbReference type="PROSITE-ProRule" id="PRU00703"/>
    </source>
</evidence>
<evidence type="ECO:0000313" key="12">
    <source>
        <dbReference type="EMBL" id="KAK7754139.1"/>
    </source>
</evidence>
<feature type="transmembrane region" description="Helical" evidence="9">
    <location>
        <begin position="414"/>
        <end position="436"/>
    </location>
</feature>
<dbReference type="Pfam" id="PF00654">
    <property type="entry name" value="Voltage_CLC"/>
    <property type="match status" value="1"/>
</dbReference>
<feature type="compositionally biased region" description="Acidic residues" evidence="10">
    <location>
        <begin position="879"/>
        <end position="895"/>
    </location>
</feature>
<reference evidence="12 13" key="1">
    <citation type="submission" date="2024-02" db="EMBL/GenBank/DDBJ databases">
        <title>De novo assembly and annotation of 12 fungi associated with fruit tree decline syndrome in Ontario, Canada.</title>
        <authorList>
            <person name="Sulman M."/>
            <person name="Ellouze W."/>
            <person name="Ilyukhin E."/>
        </authorList>
    </citation>
    <scope>NUCLEOTIDE SEQUENCE [LARGE SCALE GENOMIC DNA]</scope>
    <source>
        <strain evidence="12 13">M11/M66-122</strain>
    </source>
</reference>
<keyword evidence="7 9" id="KW-0868">Chloride</keyword>
<dbReference type="GO" id="GO:0006879">
    <property type="term" value="P:intracellular iron ion homeostasis"/>
    <property type="evidence" value="ECO:0007669"/>
    <property type="project" value="TreeGrafter"/>
</dbReference>
<evidence type="ECO:0000256" key="4">
    <source>
        <dbReference type="ARBA" id="ARBA00022989"/>
    </source>
</evidence>
<protein>
    <recommendedName>
        <fullName evidence="9">Chloride channel protein</fullName>
    </recommendedName>
</protein>
<dbReference type="InterPro" id="IPR000644">
    <property type="entry name" value="CBS_dom"/>
</dbReference>
<feature type="transmembrane region" description="Helical" evidence="9">
    <location>
        <begin position="302"/>
        <end position="326"/>
    </location>
</feature>
<dbReference type="CDD" id="cd03684">
    <property type="entry name" value="ClC_3_like"/>
    <property type="match status" value="1"/>
</dbReference>
<evidence type="ECO:0000256" key="1">
    <source>
        <dbReference type="ARBA" id="ARBA00004141"/>
    </source>
</evidence>
<dbReference type="SUPFAM" id="SSF81340">
    <property type="entry name" value="Clc chloride channel"/>
    <property type="match status" value="1"/>
</dbReference>
<evidence type="ECO:0000256" key="3">
    <source>
        <dbReference type="ARBA" id="ARBA00022692"/>
    </source>
</evidence>
<comment type="subcellular location">
    <subcellularLocation>
        <location evidence="1 9">Membrane</location>
        <topology evidence="1 9">Multi-pass membrane protein</topology>
    </subcellularLocation>
</comment>
<dbReference type="Pfam" id="PF00571">
    <property type="entry name" value="CBS"/>
    <property type="match status" value="1"/>
</dbReference>
<dbReference type="PROSITE" id="PS51371">
    <property type="entry name" value="CBS"/>
    <property type="match status" value="2"/>
</dbReference>
<feature type="transmembrane region" description="Helical" evidence="9">
    <location>
        <begin position="338"/>
        <end position="358"/>
    </location>
</feature>
<keyword evidence="13" id="KW-1185">Reference proteome</keyword>
<feature type="region of interest" description="Disordered" evidence="10">
    <location>
        <begin position="1"/>
        <end position="28"/>
    </location>
</feature>
<dbReference type="EMBL" id="JAKJXP020000023">
    <property type="protein sequence ID" value="KAK7754139.1"/>
    <property type="molecule type" value="Genomic_DNA"/>
</dbReference>
<dbReference type="GO" id="GO:0005886">
    <property type="term" value="C:plasma membrane"/>
    <property type="evidence" value="ECO:0007669"/>
    <property type="project" value="TreeGrafter"/>
</dbReference>
<dbReference type="GO" id="GO:0005783">
    <property type="term" value="C:endoplasmic reticulum"/>
    <property type="evidence" value="ECO:0007669"/>
    <property type="project" value="TreeGrafter"/>
</dbReference>
<keyword evidence="2 9" id="KW-0813">Transport</keyword>
<comment type="caution">
    <text evidence="12">The sequence shown here is derived from an EMBL/GenBank/DDBJ whole genome shotgun (WGS) entry which is preliminary data.</text>
</comment>
<evidence type="ECO:0000313" key="13">
    <source>
        <dbReference type="Proteomes" id="UP001320420"/>
    </source>
</evidence>
<dbReference type="GO" id="GO:0006878">
    <property type="term" value="P:intracellular copper ion homeostasis"/>
    <property type="evidence" value="ECO:0007669"/>
    <property type="project" value="TreeGrafter"/>
</dbReference>
<evidence type="ECO:0000259" key="11">
    <source>
        <dbReference type="PROSITE" id="PS51371"/>
    </source>
</evidence>
<keyword evidence="6 9" id="KW-0472">Membrane</keyword>
<feature type="transmembrane region" description="Helical" evidence="9">
    <location>
        <begin position="134"/>
        <end position="155"/>
    </location>
</feature>
<dbReference type="Proteomes" id="UP001320420">
    <property type="component" value="Unassembled WGS sequence"/>
</dbReference>
<dbReference type="Gene3D" id="3.90.1280.20">
    <property type="match status" value="1"/>
</dbReference>
<evidence type="ECO:0000256" key="7">
    <source>
        <dbReference type="ARBA" id="ARBA00023214"/>
    </source>
</evidence>
<dbReference type="GO" id="GO:0005769">
    <property type="term" value="C:early endosome"/>
    <property type="evidence" value="ECO:0007669"/>
    <property type="project" value="TreeGrafter"/>
</dbReference>
<feature type="compositionally biased region" description="Basic and acidic residues" evidence="10">
    <location>
        <begin position="869"/>
        <end position="878"/>
    </location>
</feature>
<keyword evidence="8" id="KW-0129">CBS domain</keyword>
<feature type="domain" description="CBS" evidence="11">
    <location>
        <begin position="740"/>
        <end position="795"/>
    </location>
</feature>
<feature type="transmembrane region" description="Helical" evidence="9">
    <location>
        <begin position="543"/>
        <end position="567"/>
    </location>
</feature>
<proteinExistence type="inferred from homology"/>
<feature type="transmembrane region" description="Helical" evidence="9">
    <location>
        <begin position="274"/>
        <end position="290"/>
    </location>
</feature>
<keyword evidence="4 9" id="KW-1133">Transmembrane helix</keyword>
<dbReference type="GO" id="GO:0000324">
    <property type="term" value="C:fungal-type vacuole"/>
    <property type="evidence" value="ECO:0007669"/>
    <property type="project" value="TreeGrafter"/>
</dbReference>
<dbReference type="PANTHER" id="PTHR45711:SF9">
    <property type="entry name" value="ANION_PROTON EXCHANGE TRANSPORTER GEF1"/>
    <property type="match status" value="1"/>
</dbReference>
<dbReference type="PRINTS" id="PR00762">
    <property type="entry name" value="CLCHANNEL"/>
</dbReference>
<sequence length="895" mass="98313">MFSRRSSVSIGRPQSIHRPSVGQRPSVSSRISFAISTAEQGEGGSEVHDAPAQQQIEEEIAEIKRYEVCCAIAIILPVKQSNDNKKKKKAHWVKDAARERLRRKERRKKAAGLSSGGKVTWRYKLWESYDAAQGWIVVTLIGAAIGLNAAFLNIYTEWLSDIKMGYCTTGFHLNEQFCCWGEDNGCPHWHRWTGFEPANYVIYITFGTLFAFTSAALVKSFAPYAAGSGISEIKCIIAGFVMKGFLGFWTLVIKSIALPLAIASGLSVGKEGPSVHYAVCTGNVISRMFDKYRRNASKTREILSACAAAGVAVAFGSPIGGVLFSLEEMSSYFPLKTMWRSYFCALVGTAVLAAMNPFRTGQLVMFQVKYDRTWHFFEVLFYVIIGVFGGLYGAFVIKWNLRVQTFRKKYLTKWAILEATLLAFGTAVICYPNAFLRIDMTESMEILFLECEGAEDYHGLCEPDRRWANIFSLVLATVIRMFLVIISYGCKVPAGIFVPSMAVGASFGRTVGILVQVIHDAHPEAAFFAACTPDEPCVTPGTYAFLGAAAALSGIMHITVSVVVIMFELTGALDYILPTMIVVGVTKAVSETLGGKGGIADRMIWFSGFPFLDNKEEHNFGVPVSAAMTSKDVVSIPMHGMTLKAVEDLLSQPEYQGFPIVEDETSKILIGYIGTTELRYAIDRLRRERRATISPLAKCNFSPPASAQVMPPLTPAVTINSSSGMDFSASSASIDFGRYVDATPVTVHPRLPLETVMELFQKIGPRVVLVEHHGRLRGLLTVKDCLRYQFKTEATENPHEDRGLAESQERLWGAMSRWAAWLSDRVTTASGGRIRLASPAEERRPLRRRGSGGGGRGGRGGIRGGSRGSSDRQGHIMDGDEDIVDDDGGLELESR</sequence>
<accession>A0AAN9V464</accession>
<dbReference type="AlphaFoldDB" id="A0AAN9V464"/>
<feature type="transmembrane region" description="Helical" evidence="9">
    <location>
        <begin position="200"/>
        <end position="224"/>
    </location>
</feature>
<feature type="region of interest" description="Disordered" evidence="10">
    <location>
        <begin position="833"/>
        <end position="895"/>
    </location>
</feature>
<feature type="transmembrane region" description="Helical" evidence="9">
    <location>
        <begin position="467"/>
        <end position="489"/>
    </location>
</feature>
<feature type="compositionally biased region" description="Gly residues" evidence="10">
    <location>
        <begin position="851"/>
        <end position="867"/>
    </location>
</feature>
<evidence type="ECO:0000256" key="10">
    <source>
        <dbReference type="SAM" id="MobiDB-lite"/>
    </source>
</evidence>
<dbReference type="FunFam" id="1.10.3080.10:FF:000011">
    <property type="entry name" value="Chloride channel protein"/>
    <property type="match status" value="1"/>
</dbReference>
<gene>
    <name evidence="12" type="primary">GEF1</name>
    <name evidence="12" type="ORF">SLS62_003985</name>
</gene>
<dbReference type="CDD" id="cd04591">
    <property type="entry name" value="CBS_pair_voltage-gated_CLC_euk_bac"/>
    <property type="match status" value="1"/>
</dbReference>
<keyword evidence="5 9" id="KW-0406">Ion transport</keyword>
<feature type="transmembrane region" description="Helical" evidence="9">
    <location>
        <begin position="379"/>
        <end position="399"/>
    </location>
</feature>
<dbReference type="PANTHER" id="PTHR45711">
    <property type="entry name" value="CHLORIDE CHANNEL PROTEIN"/>
    <property type="match status" value="1"/>
</dbReference>